<dbReference type="EMBL" id="QGKW02000717">
    <property type="protein sequence ID" value="KAF2596803.1"/>
    <property type="molecule type" value="Genomic_DNA"/>
</dbReference>
<name>A0A8S9KU58_BRACR</name>
<dbReference type="Proteomes" id="UP000712281">
    <property type="component" value="Unassembled WGS sequence"/>
</dbReference>
<comment type="caution">
    <text evidence="1">The sequence shown here is derived from an EMBL/GenBank/DDBJ whole genome shotgun (WGS) entry which is preliminary data.</text>
</comment>
<evidence type="ECO:0000313" key="2">
    <source>
        <dbReference type="Proteomes" id="UP000712281"/>
    </source>
</evidence>
<evidence type="ECO:0000313" key="1">
    <source>
        <dbReference type="EMBL" id="KAF2596803.1"/>
    </source>
</evidence>
<reference evidence="1" key="1">
    <citation type="submission" date="2019-12" db="EMBL/GenBank/DDBJ databases">
        <title>Genome sequencing and annotation of Brassica cretica.</title>
        <authorList>
            <person name="Studholme D.J."/>
            <person name="Sarris P.F."/>
        </authorList>
    </citation>
    <scope>NUCLEOTIDE SEQUENCE</scope>
    <source>
        <strain evidence="1">PFS-001/15</strain>
        <tissue evidence="1">Leaf</tissue>
    </source>
</reference>
<proteinExistence type="predicted"/>
<accession>A0A8S9KU58</accession>
<organism evidence="1 2">
    <name type="scientific">Brassica cretica</name>
    <name type="common">Mustard</name>
    <dbReference type="NCBI Taxonomy" id="69181"/>
    <lineage>
        <taxon>Eukaryota</taxon>
        <taxon>Viridiplantae</taxon>
        <taxon>Streptophyta</taxon>
        <taxon>Embryophyta</taxon>
        <taxon>Tracheophyta</taxon>
        <taxon>Spermatophyta</taxon>
        <taxon>Magnoliopsida</taxon>
        <taxon>eudicotyledons</taxon>
        <taxon>Gunneridae</taxon>
        <taxon>Pentapetalae</taxon>
        <taxon>rosids</taxon>
        <taxon>malvids</taxon>
        <taxon>Brassicales</taxon>
        <taxon>Brassicaceae</taxon>
        <taxon>Brassiceae</taxon>
        <taxon>Brassica</taxon>
    </lineage>
</organism>
<protein>
    <submittedName>
        <fullName evidence="1">Uncharacterized protein</fullName>
    </submittedName>
</protein>
<feature type="non-terminal residue" evidence="1">
    <location>
        <position position="1"/>
    </location>
</feature>
<sequence>YRISEAASTSSADFSCYEWFRPKLYATTTSSTVYADKVQMEPYNKSSTLGLCLVLLTRWLTVNHPKHLRKCAFPQARCFEDKDDSKSTSPA</sequence>
<dbReference type="AlphaFoldDB" id="A0A8S9KU58"/>
<gene>
    <name evidence="1" type="ORF">F2Q68_00011383</name>
</gene>